<dbReference type="SMART" id="SM00850">
    <property type="entry name" value="LytTR"/>
    <property type="match status" value="1"/>
</dbReference>
<dbReference type="PANTHER" id="PTHR43102:SF2">
    <property type="entry name" value="GAF DOMAIN-CONTAINING PROTEIN"/>
    <property type="match status" value="1"/>
</dbReference>
<accession>A0ABP7MLZ2</accession>
<dbReference type="Pfam" id="PF01590">
    <property type="entry name" value="GAF"/>
    <property type="match status" value="1"/>
</dbReference>
<sequence>MLRAVDETERLEALRNYQILDTPAETVFNDLVQLAAYICGTPASMVSMIDADRQWYKATTGLDRPESMPRDLSVCQYAMLAEDVVEIEDMAQNAFFRDNKLVTEDLKIRFYAGAPLITPEGLPLGTLCATDTVPHRLTEAQRGALRILAREVVAHLELRRARTQLELEQRKLEGLLRMANDTAESLYMGSRNEIFIKQDHKLLRVDTADIRYVEALGDYVNIYAGKERHTVYTTMKELETKLPAREFARVHRKYIVRLDRITSIEADALVVDTGRTTERTTTLLPVPIGSSYKAALLSRLNLV</sequence>
<evidence type="ECO:0000313" key="2">
    <source>
        <dbReference type="EMBL" id="GAA3923523.1"/>
    </source>
</evidence>
<dbReference type="PROSITE" id="PS50930">
    <property type="entry name" value="HTH_LYTTR"/>
    <property type="match status" value="1"/>
</dbReference>
<dbReference type="Pfam" id="PF04397">
    <property type="entry name" value="LytTR"/>
    <property type="match status" value="1"/>
</dbReference>
<name>A0ABP7MLZ2_9BACT</name>
<dbReference type="Proteomes" id="UP001499909">
    <property type="component" value="Unassembled WGS sequence"/>
</dbReference>
<dbReference type="SMART" id="SM00065">
    <property type="entry name" value="GAF"/>
    <property type="match status" value="1"/>
</dbReference>
<organism evidence="2 3">
    <name type="scientific">Hymenobacter algoricola</name>
    <dbReference type="NCBI Taxonomy" id="486267"/>
    <lineage>
        <taxon>Bacteria</taxon>
        <taxon>Pseudomonadati</taxon>
        <taxon>Bacteroidota</taxon>
        <taxon>Cytophagia</taxon>
        <taxon>Cytophagales</taxon>
        <taxon>Hymenobacteraceae</taxon>
        <taxon>Hymenobacter</taxon>
    </lineage>
</organism>
<protein>
    <recommendedName>
        <fullName evidence="1">HTH LytTR-type domain-containing protein</fullName>
    </recommendedName>
</protein>
<dbReference type="Gene3D" id="2.40.50.1020">
    <property type="entry name" value="LytTr DNA-binding domain"/>
    <property type="match status" value="1"/>
</dbReference>
<evidence type="ECO:0000259" key="1">
    <source>
        <dbReference type="PROSITE" id="PS50930"/>
    </source>
</evidence>
<dbReference type="EMBL" id="BAABDH010000015">
    <property type="protein sequence ID" value="GAA3923523.1"/>
    <property type="molecule type" value="Genomic_DNA"/>
</dbReference>
<dbReference type="RefSeq" id="WP_345110198.1">
    <property type="nucleotide sequence ID" value="NZ_BAABDH010000015.1"/>
</dbReference>
<comment type="caution">
    <text evidence="2">The sequence shown here is derived from an EMBL/GenBank/DDBJ whole genome shotgun (WGS) entry which is preliminary data.</text>
</comment>
<evidence type="ECO:0000313" key="3">
    <source>
        <dbReference type="Proteomes" id="UP001499909"/>
    </source>
</evidence>
<reference evidence="3" key="1">
    <citation type="journal article" date="2019" name="Int. J. Syst. Evol. Microbiol.">
        <title>The Global Catalogue of Microorganisms (GCM) 10K type strain sequencing project: providing services to taxonomists for standard genome sequencing and annotation.</title>
        <authorList>
            <consortium name="The Broad Institute Genomics Platform"/>
            <consortium name="The Broad Institute Genome Sequencing Center for Infectious Disease"/>
            <person name="Wu L."/>
            <person name="Ma J."/>
        </authorList>
    </citation>
    <scope>NUCLEOTIDE SEQUENCE [LARGE SCALE GENOMIC DNA]</scope>
    <source>
        <strain evidence="3">JCM 17214</strain>
    </source>
</reference>
<dbReference type="InterPro" id="IPR003018">
    <property type="entry name" value="GAF"/>
</dbReference>
<dbReference type="Gene3D" id="3.30.450.40">
    <property type="match status" value="1"/>
</dbReference>
<dbReference type="SUPFAM" id="SSF55781">
    <property type="entry name" value="GAF domain-like"/>
    <property type="match status" value="1"/>
</dbReference>
<gene>
    <name evidence="2" type="ORF">GCM10022406_07180</name>
</gene>
<keyword evidence="3" id="KW-1185">Reference proteome</keyword>
<dbReference type="PANTHER" id="PTHR43102">
    <property type="entry name" value="SLR1143 PROTEIN"/>
    <property type="match status" value="1"/>
</dbReference>
<dbReference type="InterPro" id="IPR007492">
    <property type="entry name" value="LytTR_DNA-bd_dom"/>
</dbReference>
<feature type="domain" description="HTH LytTR-type" evidence="1">
    <location>
        <begin position="194"/>
        <end position="265"/>
    </location>
</feature>
<proteinExistence type="predicted"/>
<dbReference type="InterPro" id="IPR029016">
    <property type="entry name" value="GAF-like_dom_sf"/>
</dbReference>